<name>A0A561SYH0_9PSEU</name>
<evidence type="ECO:0000313" key="2">
    <source>
        <dbReference type="EMBL" id="TWF79918.1"/>
    </source>
</evidence>
<keyword evidence="3" id="KW-1185">Reference proteome</keyword>
<accession>A0A561SYH0</accession>
<organism evidence="2 3">
    <name type="scientific">Pseudonocardia hierapolitana</name>
    <dbReference type="NCBI Taxonomy" id="1128676"/>
    <lineage>
        <taxon>Bacteria</taxon>
        <taxon>Bacillati</taxon>
        <taxon>Actinomycetota</taxon>
        <taxon>Actinomycetes</taxon>
        <taxon>Pseudonocardiales</taxon>
        <taxon>Pseudonocardiaceae</taxon>
        <taxon>Pseudonocardia</taxon>
    </lineage>
</organism>
<comment type="caution">
    <text evidence="2">The sequence shown here is derived from an EMBL/GenBank/DDBJ whole genome shotgun (WGS) entry which is preliminary data.</text>
</comment>
<gene>
    <name evidence="2" type="ORF">FHX44_115854</name>
</gene>
<protein>
    <submittedName>
        <fullName evidence="2">Uncharacterized protein</fullName>
    </submittedName>
</protein>
<feature type="region of interest" description="Disordered" evidence="1">
    <location>
        <begin position="48"/>
        <end position="67"/>
    </location>
</feature>
<dbReference type="AlphaFoldDB" id="A0A561SYH0"/>
<dbReference type="EMBL" id="VIWU01000001">
    <property type="protein sequence ID" value="TWF79918.1"/>
    <property type="molecule type" value="Genomic_DNA"/>
</dbReference>
<evidence type="ECO:0000256" key="1">
    <source>
        <dbReference type="SAM" id="MobiDB-lite"/>
    </source>
</evidence>
<sequence length="67" mass="7171">MWARRVRRRCPLGRIITTRTLTLSVQQSDSTRMDQSLVIGRAADGPASVGAVRAGMPDSPDGMADSA</sequence>
<reference evidence="2 3" key="1">
    <citation type="submission" date="2019-06" db="EMBL/GenBank/DDBJ databases">
        <title>Sequencing the genomes of 1000 actinobacteria strains.</title>
        <authorList>
            <person name="Klenk H.-P."/>
        </authorList>
    </citation>
    <scope>NUCLEOTIDE SEQUENCE [LARGE SCALE GENOMIC DNA]</scope>
    <source>
        <strain evidence="2 3">DSM 45671</strain>
    </source>
</reference>
<proteinExistence type="predicted"/>
<dbReference type="Proteomes" id="UP000321261">
    <property type="component" value="Unassembled WGS sequence"/>
</dbReference>
<evidence type="ECO:0000313" key="3">
    <source>
        <dbReference type="Proteomes" id="UP000321261"/>
    </source>
</evidence>